<evidence type="ECO:0000256" key="3">
    <source>
        <dbReference type="ARBA" id="ARBA00022801"/>
    </source>
</evidence>
<reference evidence="8 9" key="1">
    <citation type="submission" date="2019-03" db="EMBL/GenBank/DDBJ databases">
        <title>Genomic Encyclopedia of Type Strains, Phase IV (KMG-IV): sequencing the most valuable type-strain genomes for metagenomic binning, comparative biology and taxonomic classification.</title>
        <authorList>
            <person name="Goeker M."/>
        </authorList>
    </citation>
    <scope>NUCLEOTIDE SEQUENCE [LARGE SCALE GENOMIC DNA]</scope>
    <source>
        <strain evidence="8 9">DSM 28287</strain>
    </source>
</reference>
<dbReference type="InterPro" id="IPR050422">
    <property type="entry name" value="X-Pro_aminopeptidase_P"/>
</dbReference>
<evidence type="ECO:0000256" key="4">
    <source>
        <dbReference type="ARBA" id="ARBA00023211"/>
    </source>
</evidence>
<dbReference type="GO" id="GO:0005737">
    <property type="term" value="C:cytoplasm"/>
    <property type="evidence" value="ECO:0007669"/>
    <property type="project" value="UniProtKB-ARBA"/>
</dbReference>
<dbReference type="OrthoDB" id="9806388at2"/>
<evidence type="ECO:0000313" key="8">
    <source>
        <dbReference type="EMBL" id="TDP60489.1"/>
    </source>
</evidence>
<gene>
    <name evidence="8" type="ORF">EV211_1013</name>
</gene>
<dbReference type="InterPro" id="IPR036005">
    <property type="entry name" value="Creatinase/aminopeptidase-like"/>
</dbReference>
<dbReference type="InterPro" id="IPR029149">
    <property type="entry name" value="Creatin/AminoP/Spt16_N"/>
</dbReference>
<evidence type="ECO:0000259" key="6">
    <source>
        <dbReference type="Pfam" id="PF01321"/>
    </source>
</evidence>
<dbReference type="Pfam" id="PF16189">
    <property type="entry name" value="Creatinase_N_2"/>
    <property type="match status" value="1"/>
</dbReference>
<dbReference type="EMBL" id="SNXO01000001">
    <property type="protein sequence ID" value="TDP60489.1"/>
    <property type="molecule type" value="Genomic_DNA"/>
</dbReference>
<sequence length="581" mass="64660">MKKELISLRQIMAEQNIDYYIIPTTDFHGSEYVNDYFKCRKFVSGFSGSAGTLVISQNEAFLWADGRYFLQAAAQISGSGIELMKMGEPGVPTIQEYLESKKAPYVLGFDGRLASATEGRAYESIPGVDVVWNKDLVGMFWSERPAIIPSKVRALPLDITGKSAEDKLRDVRKAMADKGASCVLFNLLEEVAWLFNLRGNDVEDTPVFFSFALVTAEKAQLFVMDGAVCEDIRRGLPFVEFKEYDEIYNELAKLSADEVLWMDEDFANFALRSCVADGVRIISEPTPVDLMKAVKNPTEIKGFENSHVKDGVAMARFMYWLDKNVGSGKESEMSAAAYLDQCRYDEGAFELSFPTISGYNSNGAIVHYDPQPDTNAMLKPEGLLLVDSGGQYEGGTTDITRTIALGPLTQKMKDYYTYVLKSHIALSTATFEAGTTGYDLDILTRKPLRDEDLDFNHGTGHGVGHMLSCHEGPQYIATHHADAPMLPGMITSDEPGVYIENEFGVRLENLLLSEELDDGRYGFTSLTLCPFDRKAIAVEKLTDDELAWVNDYHSWVRQILTPLLEPEVAEWLAGATAEITR</sequence>
<comment type="similarity">
    <text evidence="1">Belongs to the peptidase M24B family.</text>
</comment>
<dbReference type="Gene3D" id="3.40.350.10">
    <property type="entry name" value="Creatinase/prolidase N-terminal domain"/>
    <property type="match status" value="2"/>
</dbReference>
<dbReference type="CDD" id="cd01085">
    <property type="entry name" value="APP"/>
    <property type="match status" value="1"/>
</dbReference>
<dbReference type="Gene3D" id="3.90.230.10">
    <property type="entry name" value="Creatinase/methionine aminopeptidase superfamily"/>
    <property type="match status" value="1"/>
</dbReference>
<dbReference type="GO" id="GO:0070006">
    <property type="term" value="F:metalloaminopeptidase activity"/>
    <property type="evidence" value="ECO:0007669"/>
    <property type="project" value="InterPro"/>
</dbReference>
<protein>
    <submittedName>
        <fullName evidence="8">Xaa-Pro aminopeptidase</fullName>
    </submittedName>
</protein>
<evidence type="ECO:0000256" key="1">
    <source>
        <dbReference type="ARBA" id="ARBA00008766"/>
    </source>
</evidence>
<evidence type="ECO:0000259" key="7">
    <source>
        <dbReference type="Pfam" id="PF16188"/>
    </source>
</evidence>
<accession>A0A4R6QG37</accession>
<dbReference type="Proteomes" id="UP000295500">
    <property type="component" value="Unassembled WGS sequence"/>
</dbReference>
<name>A0A4R6QG37_9FIRM</name>
<feature type="domain" description="Creatinase N-terminal" evidence="6">
    <location>
        <begin position="7"/>
        <end position="125"/>
    </location>
</feature>
<keyword evidence="9" id="KW-1185">Reference proteome</keyword>
<comment type="caution">
    <text evidence="8">The sequence shown here is derived from an EMBL/GenBank/DDBJ whole genome shotgun (WGS) entry which is preliminary data.</text>
</comment>
<feature type="domain" description="Peptidase M24 C-terminal" evidence="7">
    <location>
        <begin position="521"/>
        <end position="579"/>
    </location>
</feature>
<dbReference type="PANTHER" id="PTHR43763:SF6">
    <property type="entry name" value="XAA-PRO AMINOPEPTIDASE 1"/>
    <property type="match status" value="1"/>
</dbReference>
<feature type="domain" description="Peptidase M24" evidence="5">
    <location>
        <begin position="305"/>
        <end position="512"/>
    </location>
</feature>
<evidence type="ECO:0000313" key="9">
    <source>
        <dbReference type="Proteomes" id="UP000295500"/>
    </source>
</evidence>
<dbReference type="RefSeq" id="WP_133527379.1">
    <property type="nucleotide sequence ID" value="NZ_SNXO01000001.1"/>
</dbReference>
<dbReference type="GO" id="GO:0046872">
    <property type="term" value="F:metal ion binding"/>
    <property type="evidence" value="ECO:0007669"/>
    <property type="project" value="UniProtKB-KW"/>
</dbReference>
<dbReference type="PANTHER" id="PTHR43763">
    <property type="entry name" value="XAA-PRO AMINOPEPTIDASE 1"/>
    <property type="match status" value="1"/>
</dbReference>
<evidence type="ECO:0000256" key="2">
    <source>
        <dbReference type="ARBA" id="ARBA00022723"/>
    </source>
</evidence>
<evidence type="ECO:0000259" key="5">
    <source>
        <dbReference type="Pfam" id="PF00557"/>
    </source>
</evidence>
<dbReference type="FunFam" id="3.90.230.10:FF:000007">
    <property type="entry name" value="Xaa-Pro aminopeptidase P"/>
    <property type="match status" value="1"/>
</dbReference>
<dbReference type="InterPro" id="IPR000994">
    <property type="entry name" value="Pept_M24"/>
</dbReference>
<keyword evidence="4" id="KW-0464">Manganese</keyword>
<organism evidence="8 9">
    <name type="scientific">Aminicella lysinilytica</name>
    <dbReference type="NCBI Taxonomy" id="433323"/>
    <lineage>
        <taxon>Bacteria</taxon>
        <taxon>Bacillati</taxon>
        <taxon>Bacillota</taxon>
        <taxon>Clostridia</taxon>
        <taxon>Peptostreptococcales</taxon>
        <taxon>Anaerovoracaceae</taxon>
        <taxon>Aminicella</taxon>
    </lineage>
</organism>
<keyword evidence="8" id="KW-0645">Protease</keyword>
<dbReference type="Pfam" id="PF00557">
    <property type="entry name" value="Peptidase_M24"/>
    <property type="match status" value="1"/>
</dbReference>
<dbReference type="Pfam" id="PF01321">
    <property type="entry name" value="Creatinase_N"/>
    <property type="match status" value="1"/>
</dbReference>
<dbReference type="SUPFAM" id="SSF55920">
    <property type="entry name" value="Creatinase/aminopeptidase"/>
    <property type="match status" value="1"/>
</dbReference>
<keyword evidence="2" id="KW-0479">Metal-binding</keyword>
<dbReference type="SUPFAM" id="SSF53092">
    <property type="entry name" value="Creatinase/prolidase N-terminal domain"/>
    <property type="match status" value="1"/>
</dbReference>
<dbReference type="InterPro" id="IPR032416">
    <property type="entry name" value="Peptidase_M24_C"/>
</dbReference>
<dbReference type="Pfam" id="PF16188">
    <property type="entry name" value="Peptidase_M24_C"/>
    <property type="match status" value="1"/>
</dbReference>
<dbReference type="InterPro" id="IPR000587">
    <property type="entry name" value="Creatinase_N"/>
</dbReference>
<proteinExistence type="inferred from homology"/>
<dbReference type="AlphaFoldDB" id="A0A4R6QG37"/>
<dbReference type="InterPro" id="IPR033740">
    <property type="entry name" value="Pept_M24B"/>
</dbReference>
<keyword evidence="8" id="KW-0031">Aminopeptidase</keyword>
<keyword evidence="3" id="KW-0378">Hydrolase</keyword>